<dbReference type="PANTHER" id="PTHR12360:SF12">
    <property type="entry name" value="TRANSCRIPTIONAL REPRESSOR NF-X1"/>
    <property type="match status" value="1"/>
</dbReference>
<dbReference type="GO" id="GO:0000981">
    <property type="term" value="F:DNA-binding transcription factor activity, RNA polymerase II-specific"/>
    <property type="evidence" value="ECO:0007669"/>
    <property type="project" value="TreeGrafter"/>
</dbReference>
<feature type="compositionally biased region" description="Gly residues" evidence="1">
    <location>
        <begin position="59"/>
        <end position="76"/>
    </location>
</feature>
<feature type="region of interest" description="Disordered" evidence="1">
    <location>
        <begin position="221"/>
        <end position="246"/>
    </location>
</feature>
<comment type="caution">
    <text evidence="2">The sequence shown here is derived from an EMBL/GenBank/DDBJ whole genome shotgun (WGS) entry which is preliminary data.</text>
</comment>
<dbReference type="EMBL" id="QEAQ01000048">
    <property type="protein sequence ID" value="TPX57741.1"/>
    <property type="molecule type" value="Genomic_DNA"/>
</dbReference>
<proteinExistence type="predicted"/>
<organism evidence="2 3">
    <name type="scientific">Powellomyces hirtus</name>
    <dbReference type="NCBI Taxonomy" id="109895"/>
    <lineage>
        <taxon>Eukaryota</taxon>
        <taxon>Fungi</taxon>
        <taxon>Fungi incertae sedis</taxon>
        <taxon>Chytridiomycota</taxon>
        <taxon>Chytridiomycota incertae sedis</taxon>
        <taxon>Chytridiomycetes</taxon>
        <taxon>Spizellomycetales</taxon>
        <taxon>Powellomycetaceae</taxon>
        <taxon>Powellomyces</taxon>
    </lineage>
</organism>
<reference evidence="2 3" key="1">
    <citation type="journal article" date="2019" name="Sci. Rep.">
        <title>Comparative genomics of chytrid fungi reveal insights into the obligate biotrophic and pathogenic lifestyle of Synchytrium endobioticum.</title>
        <authorList>
            <person name="van de Vossenberg B.T.L.H."/>
            <person name="Warris S."/>
            <person name="Nguyen H.D.T."/>
            <person name="van Gent-Pelzer M.P.E."/>
            <person name="Joly D.L."/>
            <person name="van de Geest H.C."/>
            <person name="Bonants P.J.M."/>
            <person name="Smith D.S."/>
            <person name="Levesque C.A."/>
            <person name="van der Lee T.A.J."/>
        </authorList>
    </citation>
    <scope>NUCLEOTIDE SEQUENCE [LARGE SCALE GENOMIC DNA]</scope>
    <source>
        <strain evidence="2 3">CBS 809.83</strain>
    </source>
</reference>
<dbReference type="Gene3D" id="3.30.40.10">
    <property type="entry name" value="Zinc/RING finger domain, C3HC4 (zinc finger)"/>
    <property type="match status" value="1"/>
</dbReference>
<dbReference type="InterPro" id="IPR034078">
    <property type="entry name" value="NFX1_fam"/>
</dbReference>
<feature type="region of interest" description="Disordered" evidence="1">
    <location>
        <begin position="1"/>
        <end position="158"/>
    </location>
</feature>
<keyword evidence="3" id="KW-1185">Reference proteome</keyword>
<evidence type="ECO:0000313" key="2">
    <source>
        <dbReference type="EMBL" id="TPX57741.1"/>
    </source>
</evidence>
<accession>A0A507E1T5</accession>
<dbReference type="GO" id="GO:0000977">
    <property type="term" value="F:RNA polymerase II transcription regulatory region sequence-specific DNA binding"/>
    <property type="evidence" value="ECO:0007669"/>
    <property type="project" value="TreeGrafter"/>
</dbReference>
<gene>
    <name evidence="2" type="ORF">PhCBS80983_g03609</name>
</gene>
<evidence type="ECO:0000313" key="3">
    <source>
        <dbReference type="Proteomes" id="UP000318582"/>
    </source>
</evidence>
<dbReference type="Proteomes" id="UP000318582">
    <property type="component" value="Unassembled WGS sequence"/>
</dbReference>
<protein>
    <submittedName>
        <fullName evidence="2">Uncharacterized protein</fullName>
    </submittedName>
</protein>
<evidence type="ECO:0000256" key="1">
    <source>
        <dbReference type="SAM" id="MobiDB-lite"/>
    </source>
</evidence>
<dbReference type="GO" id="GO:0005634">
    <property type="term" value="C:nucleus"/>
    <property type="evidence" value="ECO:0007669"/>
    <property type="project" value="TreeGrafter"/>
</dbReference>
<feature type="compositionally biased region" description="Polar residues" evidence="1">
    <location>
        <begin position="128"/>
        <end position="142"/>
    </location>
</feature>
<feature type="compositionally biased region" description="Polar residues" evidence="1">
    <location>
        <begin position="37"/>
        <end position="52"/>
    </location>
</feature>
<dbReference type="InterPro" id="IPR013083">
    <property type="entry name" value="Znf_RING/FYVE/PHD"/>
</dbReference>
<dbReference type="GO" id="GO:0000122">
    <property type="term" value="P:negative regulation of transcription by RNA polymerase II"/>
    <property type="evidence" value="ECO:0007669"/>
    <property type="project" value="TreeGrafter"/>
</dbReference>
<name>A0A507E1T5_9FUNG</name>
<feature type="compositionally biased region" description="Low complexity" evidence="1">
    <location>
        <begin position="118"/>
        <end position="127"/>
    </location>
</feature>
<dbReference type="STRING" id="109895.A0A507E1T5"/>
<feature type="compositionally biased region" description="Basic residues" evidence="1">
    <location>
        <begin position="147"/>
        <end position="157"/>
    </location>
</feature>
<sequence>MEPATMLLQQQPQPPPQLKPQPQRHFTSTGSGVVPSSAASDSNSALPASNKQPLRAGKSNGGRVGGGAGSSRGGRNGPRQKGPSTVGNGHGEPHVQSSAGDKPPRPARAPRPKIPLTNANGANADANIDTQGSVNGSTNGDQSSEKKPRKRRNRRTKLNVGTLGSKGVEDLTSSLIDTLTCGTYECMICYDVINQREQTWSCNVCYAVFHLRCVEKWGSKSAKDNNNKGATGVPLLLRQADQSTTE</sequence>
<dbReference type="PANTHER" id="PTHR12360">
    <property type="entry name" value="NUCLEAR TRANSCRIPTION FACTOR, X-BOX BINDING 1 NFX1"/>
    <property type="match status" value="1"/>
</dbReference>
<dbReference type="AlphaFoldDB" id="A0A507E1T5"/>